<evidence type="ECO:0008006" key="3">
    <source>
        <dbReference type="Google" id="ProtNLM"/>
    </source>
</evidence>
<dbReference type="SUPFAM" id="SSF53850">
    <property type="entry name" value="Periplasmic binding protein-like II"/>
    <property type="match status" value="1"/>
</dbReference>
<dbReference type="HOGENOM" id="CLU_2496746_0_0_4"/>
<gene>
    <name evidence="1" type="ORF">HMPREF9465_01412</name>
</gene>
<protein>
    <recommendedName>
        <fullName evidence="3">LysR substrate-binding domain-containing protein</fullName>
    </recommendedName>
</protein>
<dbReference type="AlphaFoldDB" id="K1KH16"/>
<comment type="caution">
    <text evidence="1">The sequence shown here is derived from an EMBL/GenBank/DDBJ whole genome shotgun (WGS) entry which is preliminary data.</text>
</comment>
<keyword evidence="2" id="KW-1185">Reference proteome</keyword>
<dbReference type="EMBL" id="ADMG01000032">
    <property type="protein sequence ID" value="EKB31029.1"/>
    <property type="molecule type" value="Genomic_DNA"/>
</dbReference>
<evidence type="ECO:0000313" key="2">
    <source>
        <dbReference type="Proteomes" id="UP000005835"/>
    </source>
</evidence>
<sequence>MRRDERRPCACTLAKELHPRTQVEIYSADSDELKAHLDAGTIDAAVPLARETAVTTGMLEGLPLMRPHRHILRDAFEEWLANPPHA</sequence>
<proteinExistence type="predicted"/>
<evidence type="ECO:0000313" key="1">
    <source>
        <dbReference type="EMBL" id="EKB31029.1"/>
    </source>
</evidence>
<dbReference type="PATRIC" id="fig|742823.3.peg.1403"/>
<name>K1KH16_9BURK</name>
<reference evidence="1 2" key="1">
    <citation type="submission" date="2012-05" db="EMBL/GenBank/DDBJ databases">
        <title>The Genome Sequence of Sutterella wadsworthensis 2_1_59BFAA.</title>
        <authorList>
            <consortium name="The Broad Institute Genome Sequencing Platform"/>
            <person name="Earl A."/>
            <person name="Ward D."/>
            <person name="Feldgarden M."/>
            <person name="Gevers D."/>
            <person name="Daigneault M."/>
            <person name="Strauss J."/>
            <person name="Allen-Vercoe E."/>
            <person name="Walker B."/>
            <person name="Young S.K."/>
            <person name="Zeng Q."/>
            <person name="Gargeya S."/>
            <person name="Fitzgerald M."/>
            <person name="Haas B."/>
            <person name="Abouelleil A."/>
            <person name="Alvarado L."/>
            <person name="Arachchi H.M."/>
            <person name="Berlin A.M."/>
            <person name="Chapman S.B."/>
            <person name="Goldberg J."/>
            <person name="Griggs A."/>
            <person name="Gujja S."/>
            <person name="Hansen M."/>
            <person name="Howarth C."/>
            <person name="Imamovic A."/>
            <person name="Larimer J."/>
            <person name="McCowen C."/>
            <person name="Montmayeur A."/>
            <person name="Murphy C."/>
            <person name="Neiman D."/>
            <person name="Pearson M."/>
            <person name="Priest M."/>
            <person name="Roberts A."/>
            <person name="Saif S."/>
            <person name="Shea T."/>
            <person name="Sisk P."/>
            <person name="Sykes S."/>
            <person name="Wortman J."/>
            <person name="Nusbaum C."/>
            <person name="Birren B."/>
        </authorList>
    </citation>
    <scope>NUCLEOTIDE SEQUENCE [LARGE SCALE GENOMIC DNA]</scope>
    <source>
        <strain evidence="1 2">2_1_59BFAA</strain>
    </source>
</reference>
<dbReference type="Proteomes" id="UP000005835">
    <property type="component" value="Unassembled WGS sequence"/>
</dbReference>
<accession>K1KH16</accession>
<dbReference type="RefSeq" id="WP_005435483.1">
    <property type="nucleotide sequence ID" value="NZ_JH815516.1"/>
</dbReference>
<organism evidence="1 2">
    <name type="scientific">Sutterella wadsworthensis 2_1_59BFAA</name>
    <dbReference type="NCBI Taxonomy" id="742823"/>
    <lineage>
        <taxon>Bacteria</taxon>
        <taxon>Pseudomonadati</taxon>
        <taxon>Pseudomonadota</taxon>
        <taxon>Betaproteobacteria</taxon>
        <taxon>Burkholderiales</taxon>
        <taxon>Sutterellaceae</taxon>
        <taxon>Sutterella</taxon>
    </lineage>
</organism>